<dbReference type="Pfam" id="PF10103">
    <property type="entry name" value="Zincin_2"/>
    <property type="match status" value="1"/>
</dbReference>
<organism evidence="2 3">
    <name type="scientific">Solicola gregarius</name>
    <dbReference type="NCBI Taxonomy" id="2908642"/>
    <lineage>
        <taxon>Bacteria</taxon>
        <taxon>Bacillati</taxon>
        <taxon>Actinomycetota</taxon>
        <taxon>Actinomycetes</taxon>
        <taxon>Propionibacteriales</taxon>
        <taxon>Nocardioidaceae</taxon>
        <taxon>Solicola</taxon>
    </lineage>
</organism>
<protein>
    <submittedName>
        <fullName evidence="2">Zinc-dependent metalloprotease</fullName>
    </submittedName>
</protein>
<feature type="region of interest" description="Disordered" evidence="1">
    <location>
        <begin position="1"/>
        <end position="32"/>
    </location>
</feature>
<feature type="region of interest" description="Disordered" evidence="1">
    <location>
        <begin position="435"/>
        <end position="462"/>
    </location>
</feature>
<keyword evidence="2" id="KW-0482">Metalloprotease</keyword>
<dbReference type="RefSeq" id="WP_271634936.1">
    <property type="nucleotide sequence ID" value="NZ_CP094970.1"/>
</dbReference>
<dbReference type="Proteomes" id="UP001164390">
    <property type="component" value="Chromosome"/>
</dbReference>
<dbReference type="KEGG" id="sgrg:L0C25_03170"/>
<feature type="compositionally biased region" description="Low complexity" evidence="1">
    <location>
        <begin position="406"/>
        <end position="417"/>
    </location>
</feature>
<accession>A0AA46YMU8</accession>
<feature type="region of interest" description="Disordered" evidence="1">
    <location>
        <begin position="406"/>
        <end position="425"/>
    </location>
</feature>
<dbReference type="AlphaFoldDB" id="A0AA46YMU8"/>
<feature type="compositionally biased region" description="Acidic residues" evidence="1">
    <location>
        <begin position="442"/>
        <end position="456"/>
    </location>
</feature>
<dbReference type="InterPro" id="IPR018766">
    <property type="entry name" value="Zinicin_2"/>
</dbReference>
<proteinExistence type="predicted"/>
<name>A0AA46YMU8_9ACTN</name>
<dbReference type="SUPFAM" id="SSF55486">
    <property type="entry name" value="Metalloproteases ('zincins'), catalytic domain"/>
    <property type="match status" value="1"/>
</dbReference>
<sequence length="462" mass="49052">MATNPPDDSQDNTPDKNPDDSGAGDAQNPFAGTPMEQMFQAFSGGQMPDMNVIMSQMQRMFAPHDGSVNWELATEIARHTVAQSPDPSVTTADSGAVSDAVRLAELWLDAATSIPAGATTSAAWSRAEWIEATAPTWRTLVEPIAEHVVGAMSEAVPEEAKQMAGPLVGFLGQAGGAMFGQQIGRALGELATEVVSTTDVGLPLGPERVAAILPRNVKEFGEGLGVTPTDVTLYLVLRECAHHRLFAHAPWLRARLVGAVEEFGRGTKIDMSRIEESMRDIDPSNPNAINEALSGGLFEPTRTAAQQSALDRLELLLALVEGWVDEVVSQATAERMPAATSLREAVRRRRAAGGPAEATFASLVGLELRPRRLRDAAHLWAALRDRNGADARDAVWAHPDLLPSAADLDDPLGFATDGDTRADDDDFDAALADLLDSADQPPSDDDPADNEPDDGESGTSGA</sequence>
<evidence type="ECO:0000256" key="1">
    <source>
        <dbReference type="SAM" id="MobiDB-lite"/>
    </source>
</evidence>
<evidence type="ECO:0000313" key="3">
    <source>
        <dbReference type="Proteomes" id="UP001164390"/>
    </source>
</evidence>
<dbReference type="GO" id="GO:0008237">
    <property type="term" value="F:metallopeptidase activity"/>
    <property type="evidence" value="ECO:0007669"/>
    <property type="project" value="UniProtKB-KW"/>
</dbReference>
<gene>
    <name evidence="2" type="ORF">L0C25_03170</name>
</gene>
<keyword evidence="2" id="KW-0378">Hydrolase</keyword>
<reference evidence="2" key="1">
    <citation type="submission" date="2022-01" db="EMBL/GenBank/DDBJ databases">
        <title>Nocardioidaceae gen. sp. A5X3R13.</title>
        <authorList>
            <person name="Lopez Marin M.A."/>
            <person name="Uhlik O."/>
        </authorList>
    </citation>
    <scope>NUCLEOTIDE SEQUENCE</scope>
    <source>
        <strain evidence="2">A5X3R13</strain>
    </source>
</reference>
<dbReference type="Gene3D" id="1.20.150.30">
    <property type="entry name" value="Zincin-like metallopeptidase, N-terminal domain"/>
    <property type="match status" value="1"/>
</dbReference>
<dbReference type="NCBIfam" id="TIGR03624">
    <property type="entry name" value="putative hydrolase"/>
    <property type="match status" value="1"/>
</dbReference>
<dbReference type="PANTHER" id="PTHR39420">
    <property type="match status" value="1"/>
</dbReference>
<dbReference type="InterPro" id="IPR042271">
    <property type="entry name" value="Zinicin_2_N"/>
</dbReference>
<dbReference type="PANTHER" id="PTHR39420:SF2">
    <property type="entry name" value="HYDROLASE"/>
    <property type="match status" value="1"/>
</dbReference>
<dbReference type="EMBL" id="CP094970">
    <property type="protein sequence ID" value="UYM06088.1"/>
    <property type="molecule type" value="Genomic_DNA"/>
</dbReference>
<keyword evidence="2" id="KW-0645">Protease</keyword>
<keyword evidence="3" id="KW-1185">Reference proteome</keyword>
<evidence type="ECO:0000313" key="2">
    <source>
        <dbReference type="EMBL" id="UYM06088.1"/>
    </source>
</evidence>